<dbReference type="Pfam" id="PF01590">
    <property type="entry name" value="GAF"/>
    <property type="match status" value="1"/>
</dbReference>
<reference evidence="2 3" key="1">
    <citation type="submission" date="2017-09" db="EMBL/GenBank/DDBJ databases">
        <authorList>
            <person name="Ehlers B."/>
            <person name="Leendertz F.H."/>
        </authorList>
    </citation>
    <scope>NUCLEOTIDE SEQUENCE [LARGE SCALE GENOMIC DNA]</scope>
    <source>
        <strain evidence="2 3">CGMCC 4.6857</strain>
    </source>
</reference>
<feature type="domain" description="GAF" evidence="1">
    <location>
        <begin position="34"/>
        <end position="181"/>
    </location>
</feature>
<sequence>MMPGSQGAMPVDQNALATSLENLSAAGLSHDRRGLEERLDQVLTAARDMIEVDGVGLMLLDDAGALRVAGASVPAGMALEQAQLRLDCGPGIDCVRGNETVTVTDLAASEDYAPVWEELKGGEAPVRAVVSVPVLVTGSVAGTLNALRSRPQRWDDDSVRAVEAYAEVISVLLRLGATAQR</sequence>
<gene>
    <name evidence="2" type="ORF">SAMN05421748_13791</name>
</gene>
<evidence type="ECO:0000259" key="1">
    <source>
        <dbReference type="SMART" id="SM00065"/>
    </source>
</evidence>
<name>A0A285KCY3_9ACTN</name>
<dbReference type="InterPro" id="IPR003018">
    <property type="entry name" value="GAF"/>
</dbReference>
<dbReference type="InterPro" id="IPR029016">
    <property type="entry name" value="GAF-like_dom_sf"/>
</dbReference>
<proteinExistence type="predicted"/>
<dbReference type="SUPFAM" id="SSF55781">
    <property type="entry name" value="GAF domain-like"/>
    <property type="match status" value="1"/>
</dbReference>
<dbReference type="EMBL" id="OBDY01000037">
    <property type="protein sequence ID" value="SNY70470.1"/>
    <property type="molecule type" value="Genomic_DNA"/>
</dbReference>
<protein>
    <submittedName>
        <fullName evidence="2">GAF domain-containing protein</fullName>
    </submittedName>
</protein>
<dbReference type="AlphaFoldDB" id="A0A285KCY3"/>
<dbReference type="SMART" id="SM00065">
    <property type="entry name" value="GAF"/>
    <property type="match status" value="1"/>
</dbReference>
<evidence type="ECO:0000313" key="3">
    <source>
        <dbReference type="Proteomes" id="UP000219612"/>
    </source>
</evidence>
<organism evidence="2 3">
    <name type="scientific">Paractinoplanes atraurantiacus</name>
    <dbReference type="NCBI Taxonomy" id="1036182"/>
    <lineage>
        <taxon>Bacteria</taxon>
        <taxon>Bacillati</taxon>
        <taxon>Actinomycetota</taxon>
        <taxon>Actinomycetes</taxon>
        <taxon>Micromonosporales</taxon>
        <taxon>Micromonosporaceae</taxon>
        <taxon>Paractinoplanes</taxon>
    </lineage>
</organism>
<evidence type="ECO:0000313" key="2">
    <source>
        <dbReference type="EMBL" id="SNY70470.1"/>
    </source>
</evidence>
<accession>A0A285KCY3</accession>
<keyword evidence="3" id="KW-1185">Reference proteome</keyword>
<dbReference type="Gene3D" id="3.30.450.40">
    <property type="match status" value="1"/>
</dbReference>
<dbReference type="Proteomes" id="UP000219612">
    <property type="component" value="Unassembled WGS sequence"/>
</dbReference>